<dbReference type="PROSITE" id="PS50088">
    <property type="entry name" value="ANK_REPEAT"/>
    <property type="match status" value="3"/>
</dbReference>
<dbReference type="SUPFAM" id="SSF47986">
    <property type="entry name" value="DEATH domain"/>
    <property type="match status" value="1"/>
</dbReference>
<evidence type="ECO:0000256" key="6">
    <source>
        <dbReference type="PROSITE-ProRule" id="PRU00023"/>
    </source>
</evidence>
<feature type="compositionally biased region" description="Polar residues" evidence="8">
    <location>
        <begin position="313"/>
        <end position="328"/>
    </location>
</feature>
<evidence type="ECO:0000259" key="9">
    <source>
        <dbReference type="PROSITE" id="PS50011"/>
    </source>
</evidence>
<evidence type="ECO:0000256" key="7">
    <source>
        <dbReference type="PROSITE-ProRule" id="PRU10141"/>
    </source>
</evidence>
<dbReference type="PROSITE" id="PS50297">
    <property type="entry name" value="ANK_REP_REGION"/>
    <property type="match status" value="3"/>
</dbReference>
<feature type="binding site" evidence="7">
    <location>
        <position position="48"/>
    </location>
    <ligand>
        <name>ATP</name>
        <dbReference type="ChEBI" id="CHEBI:30616"/>
    </ligand>
</feature>
<evidence type="ECO:0000259" key="10">
    <source>
        <dbReference type="PROSITE" id="PS50017"/>
    </source>
</evidence>
<dbReference type="SMART" id="SM00220">
    <property type="entry name" value="S_TKc"/>
    <property type="match status" value="1"/>
</dbReference>
<dbReference type="GO" id="GO:0043065">
    <property type="term" value="P:positive regulation of apoptotic process"/>
    <property type="evidence" value="ECO:0007669"/>
    <property type="project" value="TreeGrafter"/>
</dbReference>
<dbReference type="SMART" id="SM00005">
    <property type="entry name" value="DEATH"/>
    <property type="match status" value="1"/>
</dbReference>
<name>A0A1W0WTX6_HYPEX</name>
<evidence type="ECO:0000313" key="11">
    <source>
        <dbReference type="EMBL" id="OQV18652.1"/>
    </source>
</evidence>
<keyword evidence="5 7" id="KW-0067">ATP-binding</keyword>
<keyword evidence="2" id="KW-0808">Transferase</keyword>
<dbReference type="Pfam" id="PF12796">
    <property type="entry name" value="Ank_2"/>
    <property type="match status" value="3"/>
</dbReference>
<dbReference type="Gene3D" id="3.30.200.20">
    <property type="entry name" value="Phosphorylase Kinase, domain 1"/>
    <property type="match status" value="1"/>
</dbReference>
<dbReference type="Pfam" id="PF00531">
    <property type="entry name" value="Death"/>
    <property type="match status" value="1"/>
</dbReference>
<feature type="region of interest" description="Disordered" evidence="8">
    <location>
        <begin position="312"/>
        <end position="331"/>
    </location>
</feature>
<dbReference type="PROSITE" id="PS50017">
    <property type="entry name" value="DEATH_DOMAIN"/>
    <property type="match status" value="1"/>
</dbReference>
<feature type="region of interest" description="Disordered" evidence="8">
    <location>
        <begin position="1303"/>
        <end position="1322"/>
    </location>
</feature>
<dbReference type="SMART" id="SM00248">
    <property type="entry name" value="ANK"/>
    <property type="match status" value="8"/>
</dbReference>
<dbReference type="SUPFAM" id="SSF48403">
    <property type="entry name" value="Ankyrin repeat"/>
    <property type="match status" value="2"/>
</dbReference>
<keyword evidence="4 11" id="KW-0418">Kinase</keyword>
<accession>A0A1W0WTX6</accession>
<dbReference type="GO" id="GO:0004674">
    <property type="term" value="F:protein serine/threonine kinase activity"/>
    <property type="evidence" value="ECO:0007669"/>
    <property type="project" value="UniProtKB-KW"/>
</dbReference>
<dbReference type="InterPro" id="IPR036770">
    <property type="entry name" value="Ankyrin_rpt-contain_sf"/>
</dbReference>
<feature type="repeat" description="ANK" evidence="6">
    <location>
        <begin position="405"/>
        <end position="426"/>
    </location>
</feature>
<evidence type="ECO:0000256" key="8">
    <source>
        <dbReference type="SAM" id="MobiDB-lite"/>
    </source>
</evidence>
<feature type="repeat" description="ANK" evidence="6">
    <location>
        <begin position="508"/>
        <end position="540"/>
    </location>
</feature>
<feature type="domain" description="Protein kinase" evidence="9">
    <location>
        <begin position="15"/>
        <end position="264"/>
    </location>
</feature>
<keyword evidence="1" id="KW-0723">Serine/threonine-protein kinase</keyword>
<dbReference type="PANTHER" id="PTHR24342">
    <property type="entry name" value="SERINE/THREONINE-PROTEIN KINASE 17"/>
    <property type="match status" value="1"/>
</dbReference>
<dbReference type="PROSITE" id="PS00107">
    <property type="entry name" value="PROTEIN_KINASE_ATP"/>
    <property type="match status" value="1"/>
</dbReference>
<dbReference type="InterPro" id="IPR011009">
    <property type="entry name" value="Kinase-like_dom_sf"/>
</dbReference>
<gene>
    <name evidence="11" type="ORF">BV898_07281</name>
</gene>
<dbReference type="InterPro" id="IPR011029">
    <property type="entry name" value="DEATH-like_dom_sf"/>
</dbReference>
<organism evidence="11 12">
    <name type="scientific">Hypsibius exemplaris</name>
    <name type="common">Freshwater tardigrade</name>
    <dbReference type="NCBI Taxonomy" id="2072580"/>
    <lineage>
        <taxon>Eukaryota</taxon>
        <taxon>Metazoa</taxon>
        <taxon>Ecdysozoa</taxon>
        <taxon>Tardigrada</taxon>
        <taxon>Eutardigrada</taxon>
        <taxon>Parachela</taxon>
        <taxon>Hypsibioidea</taxon>
        <taxon>Hypsibiidae</taxon>
        <taxon>Hypsibius</taxon>
    </lineage>
</organism>
<dbReference type="InterPro" id="IPR008271">
    <property type="entry name" value="Ser/Thr_kinase_AS"/>
</dbReference>
<evidence type="ECO:0000313" key="12">
    <source>
        <dbReference type="Proteomes" id="UP000192578"/>
    </source>
</evidence>
<dbReference type="GO" id="GO:0045087">
    <property type="term" value="P:innate immune response"/>
    <property type="evidence" value="ECO:0007669"/>
    <property type="project" value="UniProtKB-ARBA"/>
</dbReference>
<evidence type="ECO:0000256" key="4">
    <source>
        <dbReference type="ARBA" id="ARBA00022777"/>
    </source>
</evidence>
<dbReference type="PROSITE" id="PS50011">
    <property type="entry name" value="PROTEIN_KINASE_DOM"/>
    <property type="match status" value="1"/>
</dbReference>
<dbReference type="Gene3D" id="1.25.40.20">
    <property type="entry name" value="Ankyrin repeat-containing domain"/>
    <property type="match status" value="4"/>
</dbReference>
<dbReference type="SUPFAM" id="SSF56112">
    <property type="entry name" value="Protein kinase-like (PK-like)"/>
    <property type="match status" value="1"/>
</dbReference>
<dbReference type="InterPro" id="IPR002110">
    <property type="entry name" value="Ankyrin_rpt"/>
</dbReference>
<dbReference type="GO" id="GO:0005524">
    <property type="term" value="F:ATP binding"/>
    <property type="evidence" value="ECO:0007669"/>
    <property type="project" value="UniProtKB-UniRule"/>
</dbReference>
<dbReference type="OrthoDB" id="504170at2759"/>
<feature type="repeat" description="ANK" evidence="6">
    <location>
        <begin position="607"/>
        <end position="639"/>
    </location>
</feature>
<proteinExistence type="predicted"/>
<evidence type="ECO:0000256" key="3">
    <source>
        <dbReference type="ARBA" id="ARBA00022741"/>
    </source>
</evidence>
<reference evidence="12" key="1">
    <citation type="submission" date="2017-01" db="EMBL/GenBank/DDBJ databases">
        <title>Comparative genomics of anhydrobiosis in the tardigrade Hypsibius dujardini.</title>
        <authorList>
            <person name="Yoshida Y."/>
            <person name="Koutsovoulos G."/>
            <person name="Laetsch D."/>
            <person name="Stevens L."/>
            <person name="Kumar S."/>
            <person name="Horikawa D."/>
            <person name="Ishino K."/>
            <person name="Komine S."/>
            <person name="Tomita M."/>
            <person name="Blaxter M."/>
            <person name="Arakawa K."/>
        </authorList>
    </citation>
    <scope>NUCLEOTIDE SEQUENCE [LARGE SCALE GENOMIC DNA]</scope>
    <source>
        <strain evidence="12">Z151</strain>
    </source>
</reference>
<dbReference type="InterPro" id="IPR000719">
    <property type="entry name" value="Prot_kinase_dom"/>
</dbReference>
<keyword evidence="12" id="KW-1185">Reference proteome</keyword>
<feature type="compositionally biased region" description="Low complexity" evidence="8">
    <location>
        <begin position="1306"/>
        <end position="1322"/>
    </location>
</feature>
<evidence type="ECO:0000256" key="2">
    <source>
        <dbReference type="ARBA" id="ARBA00022679"/>
    </source>
</evidence>
<dbReference type="Pfam" id="PF00069">
    <property type="entry name" value="Pkinase"/>
    <property type="match status" value="1"/>
</dbReference>
<dbReference type="Gene3D" id="1.10.510.10">
    <property type="entry name" value="Transferase(Phosphotransferase) domain 1"/>
    <property type="match status" value="1"/>
</dbReference>
<dbReference type="Proteomes" id="UP000192578">
    <property type="component" value="Unassembled WGS sequence"/>
</dbReference>
<evidence type="ECO:0000256" key="5">
    <source>
        <dbReference type="ARBA" id="ARBA00022840"/>
    </source>
</evidence>
<keyword evidence="6" id="KW-0040">ANK repeat</keyword>
<dbReference type="InterPro" id="IPR017441">
    <property type="entry name" value="Protein_kinase_ATP_BS"/>
</dbReference>
<sequence length="1322" mass="145643">MRNVEYQKTPFEERYEVTRELGSGHFAVVRQCVEKSTGQAFAAKFIRKRRQKFSRRGAPIEDIDNEISLLLCLKHEHIITLHEVFEDDNHVILVLELVSGGELFHYLSERDHLSEEDATKFVQQILYALDHLHQHNVAHLDLKPENILLSSADSQVIKIIDFGLAKRLDQFGKEVKCMMGTAEFIAPEVVNFEALSLQTDMWSVGVITYMLLSGSSPFAGQDQQDRQEVFSTTSDLAKDFISRLLVRDPKKRFTPRQAIEHPWIRPRNPQQAVKRKASAINMTRLKAFSAKRRWQKSLRVIKLCNRLSKGNRPASTASMVSTDASSNEGLDMPPENFVTRAIFCAVEDGNRQGLERLLSMATVDLSVANELGVTAAHVAAGAGRLLILQLLRDTYRLNLSLADHYGDTPLHWAARQGQKETLEYILTIPGLDAGVLNVNQETALCQAVRYGHRSLFTPLLRSCDASLINALNADGDGVLHLAAWYGSIECLRELLAEPKIMINLQNGQQETALHICSSKGALACVEQLVASGADVNVTDGAGTTALVLALRNNQAEVGNFLLTKTRLTLIDGEGCSLLHRACETGSESVVEYLLAKQPELLNRLSSSGSTPLHQAARFGHLEIARQLCAAGADVEALDADGLSAEVGAFLTGHKAIGEFLKCLGDRTTRTKLLSDIRTKQGQLNCFTVRVLGHPRVGKTSFIKSLQNSTAGNFVRRGSAFFRRGKSGKKSPPSKSTSMTNMQQMCHGYPLFSTTCVSLSPELDVAVFEMSADPLCLQLYDHAIRSTSCLYIVLYSLQESAATQRQQVSFWLRLLSLSFHPADPIGYAGKPSNAPMVLLIGTHADTVKCSKLQNGLLTNPMAHTLVENMKRHFGSELTVLSDTFVLDNNAKSPGANLSGVKSSMLSVGRLLRSHQTLSSGVFKKIQHRLPLWRASRLYFSFGKFTELLQGEVNPLITAKDAAVLVQQLVFTGEVFDIPGGIDGAAGAAESNVVISPHHLFNQLVMPFLYGQLQLKSPRAVFRPRDLHFIFSNYWHDTVEVTETLRFLGVCAEIGADFEFPALAERSTLSTTPPASSLSIRIQIPDFPSYPVLIFPRILAHVRSHTQSIRHLQAMQVSYRGLAVRDFGTVVRWSNGEAIEITGGGDRDIATAATVLKDICSAVDSAIHTMLPSALLEYTVLINGQQVPFLQADELQMRNLPLPLVCRLCRMLDPKNCFGQDWCLLAVKLKLYDRLLPKLAINSASPVESTTHLLLKEWIAAAPKATAQQLLLGLEEIERADVAGIVRKFLPVYEHVLGGALDLSSPASPSEKTLSSISSSLLSR</sequence>
<evidence type="ECO:0000256" key="1">
    <source>
        <dbReference type="ARBA" id="ARBA00022527"/>
    </source>
</evidence>
<dbReference type="FunFam" id="1.10.510.10:FF:000571">
    <property type="entry name" value="Maternal embryonic leucine zipper kinase"/>
    <property type="match status" value="1"/>
</dbReference>
<dbReference type="PRINTS" id="PR01415">
    <property type="entry name" value="ANKYRIN"/>
</dbReference>
<protein>
    <submittedName>
        <fullName evidence="11">Death-associated protein kinase 1</fullName>
    </submittedName>
</protein>
<dbReference type="FunFam" id="3.30.200.20:FF:000042">
    <property type="entry name" value="Aurora kinase A"/>
    <property type="match status" value="1"/>
</dbReference>
<keyword evidence="3 7" id="KW-0547">Nucleotide-binding</keyword>
<dbReference type="Pfam" id="PF00023">
    <property type="entry name" value="Ank"/>
    <property type="match status" value="1"/>
</dbReference>
<dbReference type="PROSITE" id="PS00108">
    <property type="entry name" value="PROTEIN_KINASE_ST"/>
    <property type="match status" value="1"/>
</dbReference>
<feature type="domain" description="Death" evidence="10">
    <location>
        <begin position="1217"/>
        <end position="1288"/>
    </location>
</feature>
<dbReference type="GO" id="GO:0005634">
    <property type="term" value="C:nucleus"/>
    <property type="evidence" value="ECO:0007669"/>
    <property type="project" value="TreeGrafter"/>
</dbReference>
<dbReference type="InterPro" id="IPR000488">
    <property type="entry name" value="Death_dom"/>
</dbReference>
<dbReference type="EMBL" id="MTYJ01000047">
    <property type="protein sequence ID" value="OQV18652.1"/>
    <property type="molecule type" value="Genomic_DNA"/>
</dbReference>
<dbReference type="Gene3D" id="1.10.533.10">
    <property type="entry name" value="Death Domain, Fas"/>
    <property type="match status" value="1"/>
</dbReference>
<comment type="caution">
    <text evidence="11">The sequence shown here is derived from an EMBL/GenBank/DDBJ whole genome shotgun (WGS) entry which is preliminary data.</text>
</comment>
<dbReference type="GO" id="GO:0035556">
    <property type="term" value="P:intracellular signal transduction"/>
    <property type="evidence" value="ECO:0007669"/>
    <property type="project" value="TreeGrafter"/>
</dbReference>
<dbReference type="PANTHER" id="PTHR24342:SF14">
    <property type="entry name" value="DEATH-ASSOCIATED PROTEIN KINASE DAPK-1"/>
    <property type="match status" value="1"/>
</dbReference>